<feature type="region of interest" description="Disordered" evidence="1">
    <location>
        <begin position="622"/>
        <end position="699"/>
    </location>
</feature>
<feature type="region of interest" description="Disordered" evidence="1">
    <location>
        <begin position="712"/>
        <end position="806"/>
    </location>
</feature>
<protein>
    <submittedName>
        <fullName evidence="2">Uncharacterized protein</fullName>
    </submittedName>
</protein>
<feature type="compositionally biased region" description="Polar residues" evidence="1">
    <location>
        <begin position="778"/>
        <end position="804"/>
    </location>
</feature>
<evidence type="ECO:0000313" key="2">
    <source>
        <dbReference type="EMBL" id="PSS20189.1"/>
    </source>
</evidence>
<feature type="compositionally biased region" description="Low complexity" evidence="1">
    <location>
        <begin position="146"/>
        <end position="156"/>
    </location>
</feature>
<feature type="compositionally biased region" description="Polar residues" evidence="1">
    <location>
        <begin position="622"/>
        <end position="642"/>
    </location>
</feature>
<dbReference type="EMBL" id="KZ679010">
    <property type="protein sequence ID" value="PSS20189.1"/>
    <property type="molecule type" value="Genomic_DNA"/>
</dbReference>
<dbReference type="AlphaFoldDB" id="A0A2T3B3I7"/>
<feature type="region of interest" description="Disordered" evidence="1">
    <location>
        <begin position="343"/>
        <end position="428"/>
    </location>
</feature>
<organism evidence="2 3">
    <name type="scientific">Amorphotheca resinae ATCC 22711</name>
    <dbReference type="NCBI Taxonomy" id="857342"/>
    <lineage>
        <taxon>Eukaryota</taxon>
        <taxon>Fungi</taxon>
        <taxon>Dikarya</taxon>
        <taxon>Ascomycota</taxon>
        <taxon>Pezizomycotina</taxon>
        <taxon>Leotiomycetes</taxon>
        <taxon>Helotiales</taxon>
        <taxon>Amorphothecaceae</taxon>
        <taxon>Amorphotheca</taxon>
    </lineage>
</organism>
<dbReference type="Proteomes" id="UP000241818">
    <property type="component" value="Unassembled WGS sequence"/>
</dbReference>
<name>A0A2T3B3I7_AMORE</name>
<feature type="compositionally biased region" description="Basic and acidic residues" evidence="1">
    <location>
        <begin position="382"/>
        <end position="416"/>
    </location>
</feature>
<feature type="compositionally biased region" description="Polar residues" evidence="1">
    <location>
        <begin position="671"/>
        <end position="684"/>
    </location>
</feature>
<sequence>MQQTETITAAMAAYPSLPASPTLTNPDMILPYGEYDSTNSPPYRSASSVDEWRGSDPATMQFSIGPPHTHLGTVMPTTPIIYGNGTMLSDIGEVTEAESTVGRKLPGPAERRLLKQAQGFPLRPSPVLGHNARKRTRPVAHERKVSTGSTSTITDDGPPPAELFKDFDDDGVSVDDSNFQGDDEESIADSYSEEVFAMETERLSRNQNGIDDDPNSSAALSRRAEEILQNAKRRLNNMEGNLSRARSPLYSTPSGSISSIHVTSPLSRSTPTPQNDRLTSPQLGMTPTANLQSHKPGESHSTSPGHSRVYSETSIASTPSVLRTAPFPVRSASAAAQYIGRNVTESSRVSPPLNKNAGTAREETKHSGVSPPLSKRSSPHGVHLEPLSERDTVPELEVDRTSMRSNLEEGYHDPTSEHIGLTRSTSSMQMRDLRDQMHDLKGRLSVLRDRARDDTMKRRSLQSLRTPSPFTAAEQWYSAAKSYAMPGLSADAGIGHSPLKDGFFEPREDTVDGNLHHAGQSAATPVPEYANSEATSAYEDVSEGYHATEDSASNHDPQTLDDGESFHTTAEDGDQEGPDNDYDDELDYESDASLYYDTTTISHEDREDAFDYEHFFLHSSMGTISQQALRRDSISSTDSAETTRGPPARPMNGENKRSESPRDPFGHLRSESAQSISTINTFATATEGLESENGDHEDHDYAVQHVSTKRLTFGSLSDGNRAPEEEQRPGSAIHNPQGRNGRNIHRPSVASFDSGSTGTTRSFPLVNKPKSQQQQSSNGTLDTRSNRSFSDSASLADSQRNGGHQSPVHMLEKEDRLLVEQLVASLGACVLGLQESRGSYEARSWRRRLDAARRILDGEARAL</sequence>
<dbReference type="InParanoid" id="A0A2T3B3I7"/>
<feature type="compositionally biased region" description="Polar residues" evidence="1">
    <location>
        <begin position="751"/>
        <end position="762"/>
    </location>
</feature>
<dbReference type="OrthoDB" id="3438840at2759"/>
<feature type="region of interest" description="Disordered" evidence="1">
    <location>
        <begin position="121"/>
        <end position="160"/>
    </location>
</feature>
<reference evidence="2 3" key="1">
    <citation type="journal article" date="2018" name="New Phytol.">
        <title>Comparative genomics and transcriptomics depict ericoid mycorrhizal fungi as versatile saprotrophs and plant mutualists.</title>
        <authorList>
            <person name="Martino E."/>
            <person name="Morin E."/>
            <person name="Grelet G.A."/>
            <person name="Kuo A."/>
            <person name="Kohler A."/>
            <person name="Daghino S."/>
            <person name="Barry K.W."/>
            <person name="Cichocki N."/>
            <person name="Clum A."/>
            <person name="Dockter R.B."/>
            <person name="Hainaut M."/>
            <person name="Kuo R.C."/>
            <person name="LaButti K."/>
            <person name="Lindahl B.D."/>
            <person name="Lindquist E.A."/>
            <person name="Lipzen A."/>
            <person name="Khouja H.R."/>
            <person name="Magnuson J."/>
            <person name="Murat C."/>
            <person name="Ohm R.A."/>
            <person name="Singer S.W."/>
            <person name="Spatafora J.W."/>
            <person name="Wang M."/>
            <person name="Veneault-Fourrey C."/>
            <person name="Henrissat B."/>
            <person name="Grigoriev I.V."/>
            <person name="Martin F.M."/>
            <person name="Perotto S."/>
        </authorList>
    </citation>
    <scope>NUCLEOTIDE SEQUENCE [LARGE SCALE GENOMIC DNA]</scope>
    <source>
        <strain evidence="2 3">ATCC 22711</strain>
    </source>
</reference>
<feature type="region of interest" description="Disordered" evidence="1">
    <location>
        <begin position="500"/>
        <end position="593"/>
    </location>
</feature>
<feature type="compositionally biased region" description="Acidic residues" evidence="1">
    <location>
        <begin position="571"/>
        <end position="590"/>
    </location>
</feature>
<proteinExistence type="predicted"/>
<evidence type="ECO:0000313" key="3">
    <source>
        <dbReference type="Proteomes" id="UP000241818"/>
    </source>
</evidence>
<gene>
    <name evidence="2" type="ORF">M430DRAFT_18358</name>
</gene>
<keyword evidence="3" id="KW-1185">Reference proteome</keyword>
<feature type="region of interest" description="Disordered" evidence="1">
    <location>
        <begin position="239"/>
        <end position="315"/>
    </location>
</feature>
<dbReference type="RefSeq" id="XP_024721459.1">
    <property type="nucleotide sequence ID" value="XM_024863852.1"/>
</dbReference>
<feature type="compositionally biased region" description="Polar residues" evidence="1">
    <location>
        <begin position="249"/>
        <end position="315"/>
    </location>
</feature>
<feature type="compositionally biased region" description="Basic and acidic residues" evidence="1">
    <location>
        <begin position="654"/>
        <end position="670"/>
    </location>
</feature>
<evidence type="ECO:0000256" key="1">
    <source>
        <dbReference type="SAM" id="MobiDB-lite"/>
    </source>
</evidence>
<feature type="compositionally biased region" description="Basic and acidic residues" evidence="1">
    <location>
        <begin position="500"/>
        <end position="510"/>
    </location>
</feature>
<accession>A0A2T3B3I7</accession>
<dbReference type="GeneID" id="36571933"/>
<dbReference type="STRING" id="857342.A0A2T3B3I7"/>